<evidence type="ECO:0000256" key="1">
    <source>
        <dbReference type="SAM" id="MobiDB-lite"/>
    </source>
</evidence>
<feature type="region of interest" description="Disordered" evidence="1">
    <location>
        <begin position="1"/>
        <end position="21"/>
    </location>
</feature>
<name>A0A2A6C9F2_PRIPA</name>
<reference evidence="3" key="1">
    <citation type="journal article" date="2008" name="Nat. Genet.">
        <title>The Pristionchus pacificus genome provides a unique perspective on nematode lifestyle and parasitism.</title>
        <authorList>
            <person name="Dieterich C."/>
            <person name="Clifton S.W."/>
            <person name="Schuster L.N."/>
            <person name="Chinwalla A."/>
            <person name="Delehaunty K."/>
            <person name="Dinkelacker I."/>
            <person name="Fulton L."/>
            <person name="Fulton R."/>
            <person name="Godfrey J."/>
            <person name="Minx P."/>
            <person name="Mitreva M."/>
            <person name="Roeseler W."/>
            <person name="Tian H."/>
            <person name="Witte H."/>
            <person name="Yang S.P."/>
            <person name="Wilson R.K."/>
            <person name="Sommer R.J."/>
        </authorList>
    </citation>
    <scope>NUCLEOTIDE SEQUENCE [LARGE SCALE GENOMIC DNA]</scope>
    <source>
        <strain evidence="3">PS312</strain>
    </source>
</reference>
<proteinExistence type="predicted"/>
<accession>A0A2A6C9F2</accession>
<sequence>MKWEGMPPPPPPPGGPAAAAAGMPIPEEPGCCGCCCGHRTHMGTRRDRPSSGYRMHDGRVATTGRDSCRHLSLLLGHVLLESRLSLFRWQHPAIETIDAAACRAGTYHPVQPPAAAGTFAAAAVEPSSSAIYIIDR</sequence>
<dbReference type="Proteomes" id="UP000005239">
    <property type="component" value="Unassembled WGS sequence"/>
</dbReference>
<organism evidence="2 3">
    <name type="scientific">Pristionchus pacificus</name>
    <name type="common">Parasitic nematode worm</name>
    <dbReference type="NCBI Taxonomy" id="54126"/>
    <lineage>
        <taxon>Eukaryota</taxon>
        <taxon>Metazoa</taxon>
        <taxon>Ecdysozoa</taxon>
        <taxon>Nematoda</taxon>
        <taxon>Chromadorea</taxon>
        <taxon>Rhabditida</taxon>
        <taxon>Rhabditina</taxon>
        <taxon>Diplogasteromorpha</taxon>
        <taxon>Diplogasteroidea</taxon>
        <taxon>Neodiplogasteridae</taxon>
        <taxon>Pristionchus</taxon>
    </lineage>
</organism>
<dbReference type="EnsemblMetazoa" id="PPA46441.1">
    <property type="protein sequence ID" value="PPA46441.1"/>
    <property type="gene ID" value="WBGene00284810"/>
</dbReference>
<protein>
    <submittedName>
        <fullName evidence="2">Uncharacterized protein</fullName>
    </submittedName>
</protein>
<feature type="compositionally biased region" description="Pro residues" evidence="1">
    <location>
        <begin position="1"/>
        <end position="15"/>
    </location>
</feature>
<evidence type="ECO:0000313" key="3">
    <source>
        <dbReference type="Proteomes" id="UP000005239"/>
    </source>
</evidence>
<accession>A0A8R1ZBK6</accession>
<dbReference type="AlphaFoldDB" id="A0A2A6C9F2"/>
<reference evidence="2" key="2">
    <citation type="submission" date="2022-06" db="UniProtKB">
        <authorList>
            <consortium name="EnsemblMetazoa"/>
        </authorList>
    </citation>
    <scope>IDENTIFICATION</scope>
    <source>
        <strain evidence="2">PS312</strain>
    </source>
</reference>
<keyword evidence="3" id="KW-1185">Reference proteome</keyword>
<evidence type="ECO:0000313" key="2">
    <source>
        <dbReference type="EnsemblMetazoa" id="PPA46441.1"/>
    </source>
</evidence>
<gene>
    <name evidence="2" type="primary">WBGene00284810</name>
</gene>